<dbReference type="Proteomes" id="UP000515211">
    <property type="component" value="Chromosome 5"/>
</dbReference>
<keyword evidence="1" id="KW-0472">Membrane</keyword>
<dbReference type="PANTHER" id="PTHR35297:SF2">
    <property type="entry name" value="PROTEIN, PUTATIVE-RELATED"/>
    <property type="match status" value="1"/>
</dbReference>
<protein>
    <submittedName>
        <fullName evidence="3">Uncharacterized protein LOC107487174 isoform X2</fullName>
    </submittedName>
</protein>
<accession>A0A6P4D8X6</accession>
<keyword evidence="1" id="KW-0812">Transmembrane</keyword>
<dbReference type="GeneID" id="107487174"/>
<keyword evidence="1" id="KW-1133">Transmembrane helix</keyword>
<dbReference type="PANTHER" id="PTHR35297">
    <property type="entry name" value="PROTEIN, PUTATIVE-RELATED"/>
    <property type="match status" value="1"/>
</dbReference>
<evidence type="ECO:0000313" key="3">
    <source>
        <dbReference type="RefSeq" id="XP_015963263.1"/>
    </source>
</evidence>
<dbReference type="RefSeq" id="XP_015963263.1">
    <property type="nucleotide sequence ID" value="XM_016107777.3"/>
</dbReference>
<sequence length="131" mass="14845">MHRQSLGSPSSKLHHGVALADHHALPADDAPKPHRMSSPPHRPPHKLIHLIPLLTLLCFLILYLCSHTPSPSDLDHVPGFNRSSKQHVLVAEINDIERYTDAKRADVFAIRSLRNLQQIQKNRLNRKLADF</sequence>
<reference evidence="3" key="2">
    <citation type="submission" date="2025-08" db="UniProtKB">
        <authorList>
            <consortium name="RefSeq"/>
        </authorList>
    </citation>
    <scope>IDENTIFICATION</scope>
    <source>
        <tissue evidence="3">Whole plant</tissue>
    </source>
</reference>
<keyword evidence="2" id="KW-1185">Reference proteome</keyword>
<evidence type="ECO:0000313" key="2">
    <source>
        <dbReference type="Proteomes" id="UP000515211"/>
    </source>
</evidence>
<organism evidence="2 3">
    <name type="scientific">Arachis duranensis</name>
    <name type="common">Wild peanut</name>
    <dbReference type="NCBI Taxonomy" id="130453"/>
    <lineage>
        <taxon>Eukaryota</taxon>
        <taxon>Viridiplantae</taxon>
        <taxon>Streptophyta</taxon>
        <taxon>Embryophyta</taxon>
        <taxon>Tracheophyta</taxon>
        <taxon>Spermatophyta</taxon>
        <taxon>Magnoliopsida</taxon>
        <taxon>eudicotyledons</taxon>
        <taxon>Gunneridae</taxon>
        <taxon>Pentapetalae</taxon>
        <taxon>rosids</taxon>
        <taxon>fabids</taxon>
        <taxon>Fabales</taxon>
        <taxon>Fabaceae</taxon>
        <taxon>Papilionoideae</taxon>
        <taxon>50 kb inversion clade</taxon>
        <taxon>dalbergioids sensu lato</taxon>
        <taxon>Dalbergieae</taxon>
        <taxon>Pterocarpus clade</taxon>
        <taxon>Arachis</taxon>
    </lineage>
</organism>
<reference evidence="2" key="1">
    <citation type="journal article" date="2016" name="Nat. Genet.">
        <title>The genome sequences of Arachis duranensis and Arachis ipaensis, the diploid ancestors of cultivated peanut.</title>
        <authorList>
            <person name="Bertioli D.J."/>
            <person name="Cannon S.B."/>
            <person name="Froenicke L."/>
            <person name="Huang G."/>
            <person name="Farmer A.D."/>
            <person name="Cannon E.K."/>
            <person name="Liu X."/>
            <person name="Gao D."/>
            <person name="Clevenger J."/>
            <person name="Dash S."/>
            <person name="Ren L."/>
            <person name="Moretzsohn M.C."/>
            <person name="Shirasawa K."/>
            <person name="Huang W."/>
            <person name="Vidigal B."/>
            <person name="Abernathy B."/>
            <person name="Chu Y."/>
            <person name="Niederhuth C.E."/>
            <person name="Umale P."/>
            <person name="Araujo A.C."/>
            <person name="Kozik A."/>
            <person name="Kim K.D."/>
            <person name="Burow M.D."/>
            <person name="Varshney R.K."/>
            <person name="Wang X."/>
            <person name="Zhang X."/>
            <person name="Barkley N."/>
            <person name="Guimaraes P.M."/>
            <person name="Isobe S."/>
            <person name="Guo B."/>
            <person name="Liao B."/>
            <person name="Stalker H.T."/>
            <person name="Schmitz R.J."/>
            <person name="Scheffler B.E."/>
            <person name="Leal-Bertioli S.C."/>
            <person name="Xun X."/>
            <person name="Jackson S.A."/>
            <person name="Michelmore R."/>
            <person name="Ozias-Akins P."/>
        </authorList>
    </citation>
    <scope>NUCLEOTIDE SEQUENCE [LARGE SCALE GENOMIC DNA]</scope>
    <source>
        <strain evidence="2">cv. V14167</strain>
    </source>
</reference>
<dbReference type="AlphaFoldDB" id="A0A6P4D8X6"/>
<evidence type="ECO:0000256" key="1">
    <source>
        <dbReference type="SAM" id="Phobius"/>
    </source>
</evidence>
<gene>
    <name evidence="3" type="primary">LOC107487174</name>
</gene>
<name>A0A6P4D8X6_ARADU</name>
<proteinExistence type="predicted"/>
<feature type="transmembrane region" description="Helical" evidence="1">
    <location>
        <begin position="47"/>
        <end position="65"/>
    </location>
</feature>